<evidence type="ECO:0000259" key="5">
    <source>
        <dbReference type="Pfam" id="PF10551"/>
    </source>
</evidence>
<dbReference type="GO" id="GO:0008270">
    <property type="term" value="F:zinc ion binding"/>
    <property type="evidence" value="ECO:0007669"/>
    <property type="project" value="UniProtKB-KW"/>
</dbReference>
<keyword evidence="1" id="KW-0479">Metal-binding</keyword>
<protein>
    <submittedName>
        <fullName evidence="6">Uncharacterized protein</fullName>
    </submittedName>
</protein>
<keyword evidence="2" id="KW-0863">Zinc-finger</keyword>
<dbReference type="EMBL" id="CACRXK020040208">
    <property type="protein sequence ID" value="CAB4045553.1"/>
    <property type="molecule type" value="Genomic_DNA"/>
</dbReference>
<dbReference type="Gene3D" id="2.20.25.240">
    <property type="match status" value="1"/>
</dbReference>
<feature type="domain" description="MULE transposase" evidence="5">
    <location>
        <begin position="178"/>
        <end position="254"/>
    </location>
</feature>
<gene>
    <name evidence="6" type="ORF">PACLA_8A016698</name>
</gene>
<feature type="non-terminal residue" evidence="6">
    <location>
        <position position="429"/>
    </location>
</feature>
<dbReference type="Pfam" id="PF10551">
    <property type="entry name" value="MULE"/>
    <property type="match status" value="1"/>
</dbReference>
<dbReference type="Proteomes" id="UP001152795">
    <property type="component" value="Unassembled WGS sequence"/>
</dbReference>
<evidence type="ECO:0000313" key="7">
    <source>
        <dbReference type="Proteomes" id="UP001152795"/>
    </source>
</evidence>
<feature type="domain" description="FLYWCH-type" evidence="4">
    <location>
        <begin position="21"/>
        <end position="70"/>
    </location>
</feature>
<evidence type="ECO:0000256" key="1">
    <source>
        <dbReference type="ARBA" id="ARBA00022723"/>
    </source>
</evidence>
<dbReference type="Pfam" id="PF04500">
    <property type="entry name" value="FLYWCH"/>
    <property type="match status" value="1"/>
</dbReference>
<evidence type="ECO:0000313" key="6">
    <source>
        <dbReference type="EMBL" id="CAB4045553.1"/>
    </source>
</evidence>
<dbReference type="AlphaFoldDB" id="A0A7D9MCG4"/>
<organism evidence="6 7">
    <name type="scientific">Paramuricea clavata</name>
    <name type="common">Red gorgonian</name>
    <name type="synonym">Violescent sea-whip</name>
    <dbReference type="NCBI Taxonomy" id="317549"/>
    <lineage>
        <taxon>Eukaryota</taxon>
        <taxon>Metazoa</taxon>
        <taxon>Cnidaria</taxon>
        <taxon>Anthozoa</taxon>
        <taxon>Octocorallia</taxon>
        <taxon>Malacalcyonacea</taxon>
        <taxon>Plexauridae</taxon>
        <taxon>Paramuricea</taxon>
    </lineage>
</organism>
<name>A0A7D9MCG4_PARCT</name>
<dbReference type="InterPro" id="IPR018289">
    <property type="entry name" value="MULE_transposase_dom"/>
</dbReference>
<keyword evidence="7" id="KW-1185">Reference proteome</keyword>
<reference evidence="6" key="1">
    <citation type="submission" date="2020-04" db="EMBL/GenBank/DDBJ databases">
        <authorList>
            <person name="Alioto T."/>
            <person name="Alioto T."/>
            <person name="Gomez Garrido J."/>
        </authorList>
    </citation>
    <scope>NUCLEOTIDE SEQUENCE</scope>
    <source>
        <strain evidence="6">A484AB</strain>
    </source>
</reference>
<evidence type="ECO:0000256" key="2">
    <source>
        <dbReference type="ARBA" id="ARBA00022771"/>
    </source>
</evidence>
<comment type="caution">
    <text evidence="6">The sequence shown here is derived from an EMBL/GenBank/DDBJ whole genome shotgun (WGS) entry which is preliminary data.</text>
</comment>
<keyword evidence="3" id="KW-0862">Zinc</keyword>
<proteinExistence type="predicted"/>
<dbReference type="OrthoDB" id="5971471at2759"/>
<evidence type="ECO:0000256" key="3">
    <source>
        <dbReference type="ARBA" id="ARBA00022833"/>
    </source>
</evidence>
<dbReference type="InterPro" id="IPR007588">
    <property type="entry name" value="Znf_FLYWCH"/>
</dbReference>
<accession>A0A7D9MCG4</accession>
<evidence type="ECO:0000259" key="4">
    <source>
        <dbReference type="Pfam" id="PF04500"/>
    </source>
</evidence>
<sequence length="429" mass="49033">MARQASFVKTTRCSYLKDEHNYLYVRIGTKNASTRWRCKEFRSQKCPGMARTVETTNENVVIMSSSQHNHLSDLNAVQSINSVAKGINLAINNPSVAPRAVLSGITNELAISHTPMQRSQAGIVRSIQRARKKIGGEPRRPTTFKDVLELIRDEDSSTCDGKPFLRYKDSSAPFSQIYIVHAETENGKVLPAAFALLPNKQSATYEKMWMIIRDNCEIRTEVNLMVDMELAVINAFESVFTCARVTTCFFHFRKALKDQVAKKGCIVEFNNSAILQTFIKMMAALAFVPIDQVVDTWENVIQKYYETEIPEPSDEVEDFFSYFEATFIGRVKRNNRRSPPRFPLKWWNHHEDAIQNRKITNNVSEGYNSAWNSACKRNPSVWTIISLAKEEDRFALAKWREAVAARRPDDLIPTGNARNASFREKTRKI</sequence>